<dbReference type="Proteomes" id="UP000659344">
    <property type="component" value="Unassembled WGS sequence"/>
</dbReference>
<sequence>MDDAHTTNPSGITYQPEYEPDKERMVKALQILKEAPLAKKDDCSNEDELQEGA</sequence>
<reference evidence="2" key="1">
    <citation type="journal article" date="2019" name="Int. J. Syst. Evol. Microbiol.">
        <title>The Global Catalogue of Microorganisms (GCM) 10K type strain sequencing project: providing services to taxonomists for standard genome sequencing and annotation.</title>
        <authorList>
            <consortium name="The Broad Institute Genomics Platform"/>
            <consortium name="The Broad Institute Genome Sequencing Center for Infectious Disease"/>
            <person name="Wu L."/>
            <person name="Ma J."/>
        </authorList>
    </citation>
    <scope>NUCLEOTIDE SEQUENCE [LARGE SCALE GENOMIC DNA]</scope>
    <source>
        <strain evidence="2">CGMCC 1.12769</strain>
    </source>
</reference>
<gene>
    <name evidence="1" type="ORF">GCM10008013_12150</name>
</gene>
<protein>
    <submittedName>
        <fullName evidence="1">Uncharacterized protein</fullName>
    </submittedName>
</protein>
<organism evidence="1 2">
    <name type="scientific">Paenibacillus segetis</name>
    <dbReference type="NCBI Taxonomy" id="1325360"/>
    <lineage>
        <taxon>Bacteria</taxon>
        <taxon>Bacillati</taxon>
        <taxon>Bacillota</taxon>
        <taxon>Bacilli</taxon>
        <taxon>Bacillales</taxon>
        <taxon>Paenibacillaceae</taxon>
        <taxon>Paenibacillus</taxon>
    </lineage>
</organism>
<proteinExistence type="predicted"/>
<comment type="caution">
    <text evidence="1">The sequence shown here is derived from an EMBL/GenBank/DDBJ whole genome shotgun (WGS) entry which is preliminary data.</text>
</comment>
<keyword evidence="2" id="KW-1185">Reference proteome</keyword>
<name>A0ABQ1Y9W8_9BACL</name>
<evidence type="ECO:0000313" key="2">
    <source>
        <dbReference type="Proteomes" id="UP000659344"/>
    </source>
</evidence>
<accession>A0ABQ1Y9W8</accession>
<evidence type="ECO:0000313" key="1">
    <source>
        <dbReference type="EMBL" id="GGH16997.1"/>
    </source>
</evidence>
<dbReference type="RefSeq" id="WP_188536785.1">
    <property type="nucleotide sequence ID" value="NZ_BMFT01000001.1"/>
</dbReference>
<dbReference type="EMBL" id="BMFT01000001">
    <property type="protein sequence ID" value="GGH16997.1"/>
    <property type="molecule type" value="Genomic_DNA"/>
</dbReference>